<dbReference type="NCBIfam" id="TIGR01214">
    <property type="entry name" value="rmlD"/>
    <property type="match status" value="1"/>
</dbReference>
<evidence type="ECO:0000256" key="1">
    <source>
        <dbReference type="ARBA" id="ARBA00010944"/>
    </source>
</evidence>
<comment type="function">
    <text evidence="2">Catalyzes the reduction of dTDP-6-deoxy-L-lyxo-4-hexulose to yield dTDP-L-rhamnose.</text>
</comment>
<dbReference type="Gene3D" id="3.90.25.10">
    <property type="entry name" value="UDP-galactose 4-epimerase, domain 1"/>
    <property type="match status" value="1"/>
</dbReference>
<dbReference type="EC" id="1.1.1.133" evidence="2"/>
<dbReference type="GO" id="GO:0005829">
    <property type="term" value="C:cytosol"/>
    <property type="evidence" value="ECO:0007669"/>
    <property type="project" value="TreeGrafter"/>
</dbReference>
<feature type="domain" description="RmlD-like substrate binding" evidence="3">
    <location>
        <begin position="1"/>
        <end position="282"/>
    </location>
</feature>
<dbReference type="GO" id="GO:0008831">
    <property type="term" value="F:dTDP-4-dehydrorhamnose reductase activity"/>
    <property type="evidence" value="ECO:0007669"/>
    <property type="project" value="UniProtKB-EC"/>
</dbReference>
<dbReference type="InterPro" id="IPR005913">
    <property type="entry name" value="dTDP_dehydrorham_reduct"/>
</dbReference>
<dbReference type="UniPathway" id="UPA00124"/>
<dbReference type="CDD" id="cd05254">
    <property type="entry name" value="dTDP_HR_like_SDR_e"/>
    <property type="match status" value="1"/>
</dbReference>
<dbReference type="PANTHER" id="PTHR10491">
    <property type="entry name" value="DTDP-4-DEHYDRORHAMNOSE REDUCTASE"/>
    <property type="match status" value="1"/>
</dbReference>
<evidence type="ECO:0000259" key="3">
    <source>
        <dbReference type="Pfam" id="PF04321"/>
    </source>
</evidence>
<dbReference type="EMBL" id="JAAKDE010000051">
    <property type="protein sequence ID" value="MBA2134085.1"/>
    <property type="molecule type" value="Genomic_DNA"/>
</dbReference>
<dbReference type="GO" id="GO:0019305">
    <property type="term" value="P:dTDP-rhamnose biosynthetic process"/>
    <property type="evidence" value="ECO:0007669"/>
    <property type="project" value="UniProtKB-UniPathway"/>
</dbReference>
<sequence>MKILVTGCQGQLGRELCRQFEVRNRRRQEFHVVATDVDTLDITDAQQVKNVVEREKPDVIINTAAYTKVDACETDEQTAFRVNAHGARNLAVAAYNIGAKILQVSTDYVFDGTGRTPLREYDPVNPLSVYGKSKALGEQLVMTTNPRYFIVRTAWLYGDGANFIRTILKLASEKEELKVVNDQVGTPTSTVDLAKCILALIQTDYYGIYHGTCEGECTWYDFARRILVVKGIKKRVIPISTKELNLPAKRPAYSVLENFMLKLVGLNTFRNWEEAMTEYLTREGHQ</sequence>
<dbReference type="InterPro" id="IPR036291">
    <property type="entry name" value="NAD(P)-bd_dom_sf"/>
</dbReference>
<dbReference type="FunFam" id="3.40.50.720:FF:000159">
    <property type="entry name" value="dTDP-4-dehydrorhamnose reductase"/>
    <property type="match status" value="1"/>
</dbReference>
<comment type="similarity">
    <text evidence="1 2">Belongs to the dTDP-4-dehydrorhamnose reductase family.</text>
</comment>
<protein>
    <recommendedName>
        <fullName evidence="2">dTDP-4-dehydrorhamnose reductase</fullName>
        <ecNumber evidence="2">1.1.1.133</ecNumber>
    </recommendedName>
</protein>
<evidence type="ECO:0000313" key="5">
    <source>
        <dbReference type="Proteomes" id="UP000657177"/>
    </source>
</evidence>
<reference evidence="4" key="1">
    <citation type="submission" date="2020-06" db="EMBL/GenBank/DDBJ databases">
        <title>Novel chitinolytic bacterium.</title>
        <authorList>
            <person name="Ungkulpasvich U."/>
            <person name="Kosugi A."/>
            <person name="Uke A."/>
        </authorList>
    </citation>
    <scope>NUCLEOTIDE SEQUENCE</scope>
    <source>
        <strain evidence="4">UUS1-1</strain>
    </source>
</reference>
<keyword evidence="2" id="KW-0521">NADP</keyword>
<dbReference type="Proteomes" id="UP000657177">
    <property type="component" value="Unassembled WGS sequence"/>
</dbReference>
<dbReference type="SUPFAM" id="SSF51735">
    <property type="entry name" value="NAD(P)-binding Rossmann-fold domains"/>
    <property type="match status" value="1"/>
</dbReference>
<accession>A0A8J6I1R7</accession>
<dbReference type="RefSeq" id="WP_181340547.1">
    <property type="nucleotide sequence ID" value="NZ_JAAKDE010000051.1"/>
</dbReference>
<dbReference type="Pfam" id="PF04321">
    <property type="entry name" value="RmlD_sub_bind"/>
    <property type="match status" value="1"/>
</dbReference>
<evidence type="ECO:0000313" key="4">
    <source>
        <dbReference type="EMBL" id="MBA2134085.1"/>
    </source>
</evidence>
<comment type="pathway">
    <text evidence="2">Carbohydrate biosynthesis; dTDP-L-rhamnose biosynthesis.</text>
</comment>
<name>A0A8J6I1R7_9FIRM</name>
<comment type="caution">
    <text evidence="4">The sequence shown here is derived from an EMBL/GenBank/DDBJ whole genome shotgun (WGS) entry which is preliminary data.</text>
</comment>
<dbReference type="InterPro" id="IPR029903">
    <property type="entry name" value="RmlD-like-bd"/>
</dbReference>
<evidence type="ECO:0000256" key="2">
    <source>
        <dbReference type="RuleBase" id="RU364082"/>
    </source>
</evidence>
<dbReference type="AlphaFoldDB" id="A0A8J6I1R7"/>
<dbReference type="PANTHER" id="PTHR10491:SF4">
    <property type="entry name" value="METHIONINE ADENOSYLTRANSFERASE 2 SUBUNIT BETA"/>
    <property type="match status" value="1"/>
</dbReference>
<keyword evidence="5" id="KW-1185">Reference proteome</keyword>
<keyword evidence="2 4" id="KW-0560">Oxidoreductase</keyword>
<dbReference type="Gene3D" id="3.40.50.720">
    <property type="entry name" value="NAD(P)-binding Rossmann-like Domain"/>
    <property type="match status" value="1"/>
</dbReference>
<proteinExistence type="inferred from homology"/>
<organism evidence="4 5">
    <name type="scientific">Capillibacterium thermochitinicola</name>
    <dbReference type="NCBI Taxonomy" id="2699427"/>
    <lineage>
        <taxon>Bacteria</taxon>
        <taxon>Bacillati</taxon>
        <taxon>Bacillota</taxon>
        <taxon>Capillibacterium</taxon>
    </lineage>
</organism>
<gene>
    <name evidence="4" type="primary">rfbD</name>
    <name evidence="4" type="ORF">G5B42_11160</name>
</gene>